<dbReference type="EMBL" id="JAKUCV010001184">
    <property type="protein sequence ID" value="KAJ4847359.1"/>
    <property type="molecule type" value="Genomic_DNA"/>
</dbReference>
<evidence type="ECO:0000256" key="1">
    <source>
        <dbReference type="ARBA" id="ARBA00009995"/>
    </source>
</evidence>
<dbReference type="PANTHER" id="PTHR11926:SF1494">
    <property type="entry name" value="FLAVONOL 3-O-GLUCOSYLTRANSFERASE UGT76E12-RELATED"/>
    <property type="match status" value="1"/>
</dbReference>
<keyword evidence="4" id="KW-1185">Reference proteome</keyword>
<dbReference type="SUPFAM" id="SSF53756">
    <property type="entry name" value="UDP-Glycosyltransferase/glycogen phosphorylase"/>
    <property type="match status" value="1"/>
</dbReference>
<dbReference type="Gene3D" id="3.40.50.2000">
    <property type="entry name" value="Glycogen Phosphorylase B"/>
    <property type="match status" value="1"/>
</dbReference>
<protein>
    <submittedName>
        <fullName evidence="3">Uncharacterized protein</fullName>
    </submittedName>
</protein>
<evidence type="ECO:0000256" key="2">
    <source>
        <dbReference type="ARBA" id="ARBA00022676"/>
    </source>
</evidence>
<dbReference type="AlphaFoldDB" id="A0A9Q0GEY3"/>
<evidence type="ECO:0000313" key="3">
    <source>
        <dbReference type="EMBL" id="KAJ4847359.1"/>
    </source>
</evidence>
<dbReference type="Proteomes" id="UP001141552">
    <property type="component" value="Unassembled WGS sequence"/>
</dbReference>
<reference evidence="3" key="2">
    <citation type="journal article" date="2023" name="Plants (Basel)">
        <title>Annotation of the Turnera subulata (Passifloraceae) Draft Genome Reveals the S-Locus Evolved after the Divergence of Turneroideae from Passifloroideae in a Stepwise Manner.</title>
        <authorList>
            <person name="Henning P.M."/>
            <person name="Roalson E.H."/>
            <person name="Mir W."/>
            <person name="McCubbin A.G."/>
            <person name="Shore J.S."/>
        </authorList>
    </citation>
    <scope>NUCLEOTIDE SEQUENCE</scope>
    <source>
        <strain evidence="3">F60SS</strain>
    </source>
</reference>
<dbReference type="PANTHER" id="PTHR11926">
    <property type="entry name" value="GLUCOSYL/GLUCURONOSYL TRANSFERASES"/>
    <property type="match status" value="1"/>
</dbReference>
<gene>
    <name evidence="3" type="ORF">Tsubulata_005597</name>
</gene>
<comment type="caution">
    <text evidence="3">The sequence shown here is derived from an EMBL/GenBank/DDBJ whole genome shotgun (WGS) entry which is preliminary data.</text>
</comment>
<evidence type="ECO:0000313" key="4">
    <source>
        <dbReference type="Proteomes" id="UP001141552"/>
    </source>
</evidence>
<accession>A0A9Q0GEY3</accession>
<comment type="similarity">
    <text evidence="1">Belongs to the UDP-glycosyltransferase family.</text>
</comment>
<dbReference type="GO" id="GO:0080043">
    <property type="term" value="F:quercetin 3-O-glucosyltransferase activity"/>
    <property type="evidence" value="ECO:0007669"/>
    <property type="project" value="TreeGrafter"/>
</dbReference>
<name>A0A9Q0GEY3_9ROSI</name>
<proteinExistence type="inferred from homology"/>
<keyword evidence="2" id="KW-0328">Glycosyltransferase</keyword>
<dbReference type="OrthoDB" id="5835829at2759"/>
<keyword evidence="2" id="KW-0808">Transferase</keyword>
<sequence length="210" mass="23535">MVNRGERDCAASTMARCASISTSDEIEVSKAAAATPATVGGGGSRKGRDAEELLMLALNRLPRMEMEMEMEMMKKKKNHIDGEERKGRVVLVPFPSQGRINPMLQLGTILYSKGFSITVVHPQFNCPDPSTHPHFTFESINDGISQEDISSWNIWNIIWGLNDNCEKPLKEWLDRNSYMTPDHLNQGLARITCDEARVSLTKGEGRKERI</sequence>
<dbReference type="GO" id="GO:0080044">
    <property type="term" value="F:quercetin 7-O-glucosyltransferase activity"/>
    <property type="evidence" value="ECO:0007669"/>
    <property type="project" value="TreeGrafter"/>
</dbReference>
<organism evidence="3 4">
    <name type="scientific">Turnera subulata</name>
    <dbReference type="NCBI Taxonomy" id="218843"/>
    <lineage>
        <taxon>Eukaryota</taxon>
        <taxon>Viridiplantae</taxon>
        <taxon>Streptophyta</taxon>
        <taxon>Embryophyta</taxon>
        <taxon>Tracheophyta</taxon>
        <taxon>Spermatophyta</taxon>
        <taxon>Magnoliopsida</taxon>
        <taxon>eudicotyledons</taxon>
        <taxon>Gunneridae</taxon>
        <taxon>Pentapetalae</taxon>
        <taxon>rosids</taxon>
        <taxon>fabids</taxon>
        <taxon>Malpighiales</taxon>
        <taxon>Passifloraceae</taxon>
        <taxon>Turnera</taxon>
    </lineage>
</organism>
<reference evidence="3" key="1">
    <citation type="submission" date="2022-02" db="EMBL/GenBank/DDBJ databases">
        <authorList>
            <person name="Henning P.M."/>
            <person name="McCubbin A.G."/>
            <person name="Shore J.S."/>
        </authorList>
    </citation>
    <scope>NUCLEOTIDE SEQUENCE</scope>
    <source>
        <strain evidence="3">F60SS</strain>
        <tissue evidence="3">Leaves</tissue>
    </source>
</reference>